<evidence type="ECO:0000313" key="2">
    <source>
        <dbReference type="EMBL" id="GGB12485.1"/>
    </source>
</evidence>
<dbReference type="CDD" id="cd06587">
    <property type="entry name" value="VOC"/>
    <property type="match status" value="1"/>
</dbReference>
<dbReference type="RefSeq" id="WP_229689007.1">
    <property type="nucleotide sequence ID" value="NZ_BMJC01000004.1"/>
</dbReference>
<dbReference type="InterPro" id="IPR029068">
    <property type="entry name" value="Glyas_Bleomycin-R_OHBP_Dase"/>
</dbReference>
<dbReference type="InterPro" id="IPR037523">
    <property type="entry name" value="VOC_core"/>
</dbReference>
<accession>A0A8J2UFY3</accession>
<gene>
    <name evidence="2" type="ORF">GCM10011511_40150</name>
</gene>
<name>A0A8J2UFY3_9BACT</name>
<sequence>MNRLILPDLCRRLLGRAGLRLLGRAGLRLPVLVGLRLMVLAAPLLLAMGARSQGPHFSHQTIFVTDLDRSANFYEKVMELKRIPEPFHDGKHVWFRLSEHGQLHVVSGATADVPHDINIHLAFSVPSVEAFAKHLDAANVKYGNWAQNSTTPQVRPDKVKQIYLQDPDGYWIEVNDDKF</sequence>
<dbReference type="Proteomes" id="UP000607559">
    <property type="component" value="Unassembled WGS sequence"/>
</dbReference>
<evidence type="ECO:0000259" key="1">
    <source>
        <dbReference type="PROSITE" id="PS51819"/>
    </source>
</evidence>
<feature type="domain" description="VOC" evidence="1">
    <location>
        <begin position="56"/>
        <end position="177"/>
    </location>
</feature>
<protein>
    <recommendedName>
        <fullName evidence="1">VOC domain-containing protein</fullName>
    </recommendedName>
</protein>
<evidence type="ECO:0000313" key="3">
    <source>
        <dbReference type="Proteomes" id="UP000607559"/>
    </source>
</evidence>
<comment type="caution">
    <text evidence="2">The sequence shown here is derived from an EMBL/GenBank/DDBJ whole genome shotgun (WGS) entry which is preliminary data.</text>
</comment>
<dbReference type="EMBL" id="BMJC01000004">
    <property type="protein sequence ID" value="GGB12485.1"/>
    <property type="molecule type" value="Genomic_DNA"/>
</dbReference>
<organism evidence="2 3">
    <name type="scientific">Puia dinghuensis</name>
    <dbReference type="NCBI Taxonomy" id="1792502"/>
    <lineage>
        <taxon>Bacteria</taxon>
        <taxon>Pseudomonadati</taxon>
        <taxon>Bacteroidota</taxon>
        <taxon>Chitinophagia</taxon>
        <taxon>Chitinophagales</taxon>
        <taxon>Chitinophagaceae</taxon>
        <taxon>Puia</taxon>
    </lineage>
</organism>
<reference evidence="2" key="1">
    <citation type="journal article" date="2014" name="Int. J. Syst. Evol. Microbiol.">
        <title>Complete genome sequence of Corynebacterium casei LMG S-19264T (=DSM 44701T), isolated from a smear-ripened cheese.</title>
        <authorList>
            <consortium name="US DOE Joint Genome Institute (JGI-PGF)"/>
            <person name="Walter F."/>
            <person name="Albersmeier A."/>
            <person name="Kalinowski J."/>
            <person name="Ruckert C."/>
        </authorList>
    </citation>
    <scope>NUCLEOTIDE SEQUENCE</scope>
    <source>
        <strain evidence="2">CGMCC 1.15448</strain>
    </source>
</reference>
<reference evidence="2" key="2">
    <citation type="submission" date="2020-09" db="EMBL/GenBank/DDBJ databases">
        <authorList>
            <person name="Sun Q."/>
            <person name="Zhou Y."/>
        </authorList>
    </citation>
    <scope>NUCLEOTIDE SEQUENCE</scope>
    <source>
        <strain evidence="2">CGMCC 1.15448</strain>
    </source>
</reference>
<dbReference type="SUPFAM" id="SSF54593">
    <property type="entry name" value="Glyoxalase/Bleomycin resistance protein/Dihydroxybiphenyl dioxygenase"/>
    <property type="match status" value="1"/>
</dbReference>
<dbReference type="Gene3D" id="3.10.180.10">
    <property type="entry name" value="2,3-Dihydroxybiphenyl 1,2-Dioxygenase, domain 1"/>
    <property type="match status" value="1"/>
</dbReference>
<dbReference type="Pfam" id="PF00903">
    <property type="entry name" value="Glyoxalase"/>
    <property type="match status" value="1"/>
</dbReference>
<proteinExistence type="predicted"/>
<dbReference type="PROSITE" id="PS51819">
    <property type="entry name" value="VOC"/>
    <property type="match status" value="1"/>
</dbReference>
<dbReference type="AlphaFoldDB" id="A0A8J2UFY3"/>
<keyword evidence="3" id="KW-1185">Reference proteome</keyword>
<dbReference type="InterPro" id="IPR004360">
    <property type="entry name" value="Glyas_Fos-R_dOase_dom"/>
</dbReference>